<name>A0A0N4ZUR7_PARTI</name>
<dbReference type="InterPro" id="IPR054091">
    <property type="entry name" value="Cep192-like_D5"/>
</dbReference>
<evidence type="ECO:0000259" key="3">
    <source>
        <dbReference type="Pfam" id="PF22074"/>
    </source>
</evidence>
<evidence type="ECO:0000259" key="2">
    <source>
        <dbReference type="Pfam" id="PF22073"/>
    </source>
</evidence>
<feature type="region of interest" description="Disordered" evidence="1">
    <location>
        <begin position="150"/>
        <end position="174"/>
    </location>
</feature>
<dbReference type="GO" id="GO:0005814">
    <property type="term" value="C:centriole"/>
    <property type="evidence" value="ECO:0007669"/>
    <property type="project" value="TreeGrafter"/>
</dbReference>
<protein>
    <submittedName>
        <fullName evidence="5">Calponin-homology (CH) domain-containing protein</fullName>
    </submittedName>
</protein>
<keyword evidence="4" id="KW-1185">Reference proteome</keyword>
<dbReference type="PANTHER" id="PTHR16029">
    <property type="entry name" value="CENTROSOMAL PROTEIN OF 192 KDA"/>
    <property type="match status" value="1"/>
</dbReference>
<dbReference type="GO" id="GO:0000242">
    <property type="term" value="C:pericentriolar material"/>
    <property type="evidence" value="ECO:0007669"/>
    <property type="project" value="TreeGrafter"/>
</dbReference>
<dbReference type="Pfam" id="PF22074">
    <property type="entry name" value="Cep192_D5"/>
    <property type="match status" value="1"/>
</dbReference>
<evidence type="ECO:0000256" key="1">
    <source>
        <dbReference type="SAM" id="MobiDB-lite"/>
    </source>
</evidence>
<dbReference type="InterPro" id="IPR039103">
    <property type="entry name" value="Spd-2/CEP192"/>
</dbReference>
<feature type="compositionally biased region" description="Polar residues" evidence="1">
    <location>
        <begin position="161"/>
        <end position="174"/>
    </location>
</feature>
<dbReference type="PANTHER" id="PTHR16029:SF11">
    <property type="entry name" value="CENTROSOMAL PROTEIN OF 192 KDA"/>
    <property type="match status" value="1"/>
</dbReference>
<dbReference type="GO" id="GO:0005737">
    <property type="term" value="C:cytoplasm"/>
    <property type="evidence" value="ECO:0007669"/>
    <property type="project" value="TreeGrafter"/>
</dbReference>
<dbReference type="WBParaSite" id="PTRK_0001233000.1">
    <property type="protein sequence ID" value="PTRK_0001233000.1"/>
    <property type="gene ID" value="PTRK_0001233000"/>
</dbReference>
<reference evidence="5" key="1">
    <citation type="submission" date="2017-02" db="UniProtKB">
        <authorList>
            <consortium name="WormBaseParasite"/>
        </authorList>
    </citation>
    <scope>IDENTIFICATION</scope>
</reference>
<dbReference type="Pfam" id="PF22073">
    <property type="entry name" value="Cep192_D4"/>
    <property type="match status" value="1"/>
</dbReference>
<dbReference type="AlphaFoldDB" id="A0A0N4ZUR7"/>
<dbReference type="Proteomes" id="UP000038045">
    <property type="component" value="Unplaced"/>
</dbReference>
<dbReference type="GO" id="GO:0051298">
    <property type="term" value="P:centrosome duplication"/>
    <property type="evidence" value="ECO:0007669"/>
    <property type="project" value="InterPro"/>
</dbReference>
<evidence type="ECO:0000313" key="5">
    <source>
        <dbReference type="WBParaSite" id="PTRK_0001233000.1"/>
    </source>
</evidence>
<feature type="domain" description="Cep192-like" evidence="3">
    <location>
        <begin position="398"/>
        <end position="519"/>
    </location>
</feature>
<feature type="domain" description="Cep192/Spd-2-like" evidence="2">
    <location>
        <begin position="258"/>
        <end position="363"/>
    </location>
</feature>
<accession>A0A0N4ZUR7</accession>
<proteinExistence type="predicted"/>
<feature type="region of interest" description="Disordered" evidence="1">
    <location>
        <begin position="109"/>
        <end position="136"/>
    </location>
</feature>
<sequence>MSGMKKEVYDRGDNLSRISEECHLTSRENSLSSMSSGHSRNEIMSKNTIQNRASSAINQDTLFDSKEFLSGTLLKEKLTMEERNFCKENVIIKDDPRFDRSKQVKEHSWEPSVFEYSSPHDNKNTNPETPRRSVGRNELKEKLQAVQQANIKKFQPESVDDTSNGPGYFTSTPIRDNNVGQSRLFSNYDLPNISTIAVDNSVLFQEFMTNLLKRKNAGVTNCAKNIVFQSATDITKKRRYSSSSSSSIGNGIRNLIIKEKFLHFGLIPINCQSFLPLNIQNNCNNVLKCKLEFKGKGRIFSLDEQIKNINGDITLFPNKSASINVFFDPDANGLYQDTLYLYYGVGGISDKPKQKVPIAGICGTTNVQICENETAIKLIKVPNINLEEYLFKTSVAITKFSFSIRNNGTRKAFVVMLPFKINPNTKKCELVEEHVNFLNGSHIVLDSSSQSNIVVSHRMPRLFEILQEDNDIPIIEEIFRIVVMSGDETQRLRLKEAEQISKSSYEFEGQTLTKINFINESPSQSTFVLGDVECEGKIMEKGISRSIISFCFQK</sequence>
<organism evidence="4 5">
    <name type="scientific">Parastrongyloides trichosuri</name>
    <name type="common">Possum-specific nematode worm</name>
    <dbReference type="NCBI Taxonomy" id="131310"/>
    <lineage>
        <taxon>Eukaryota</taxon>
        <taxon>Metazoa</taxon>
        <taxon>Ecdysozoa</taxon>
        <taxon>Nematoda</taxon>
        <taxon>Chromadorea</taxon>
        <taxon>Rhabditida</taxon>
        <taxon>Tylenchina</taxon>
        <taxon>Panagrolaimomorpha</taxon>
        <taxon>Strongyloidoidea</taxon>
        <taxon>Strongyloididae</taxon>
        <taxon>Parastrongyloides</taxon>
    </lineage>
</organism>
<dbReference type="GO" id="GO:0090307">
    <property type="term" value="P:mitotic spindle assembly"/>
    <property type="evidence" value="ECO:0007669"/>
    <property type="project" value="TreeGrafter"/>
</dbReference>
<dbReference type="Gene3D" id="2.60.40.10">
    <property type="entry name" value="Immunoglobulins"/>
    <property type="match status" value="1"/>
</dbReference>
<dbReference type="InterPro" id="IPR054090">
    <property type="entry name" value="Cep192_Spd-2-like_dom"/>
</dbReference>
<dbReference type="GO" id="GO:0019901">
    <property type="term" value="F:protein kinase binding"/>
    <property type="evidence" value="ECO:0007669"/>
    <property type="project" value="TreeGrafter"/>
</dbReference>
<dbReference type="GO" id="GO:0090222">
    <property type="term" value="P:centrosome-templated microtubule nucleation"/>
    <property type="evidence" value="ECO:0007669"/>
    <property type="project" value="InterPro"/>
</dbReference>
<feature type="compositionally biased region" description="Basic and acidic residues" evidence="1">
    <location>
        <begin position="118"/>
        <end position="136"/>
    </location>
</feature>
<dbReference type="InterPro" id="IPR013783">
    <property type="entry name" value="Ig-like_fold"/>
</dbReference>
<dbReference type="GO" id="GO:0071539">
    <property type="term" value="P:protein localization to centrosome"/>
    <property type="evidence" value="ECO:0007669"/>
    <property type="project" value="InterPro"/>
</dbReference>
<evidence type="ECO:0000313" key="4">
    <source>
        <dbReference type="Proteomes" id="UP000038045"/>
    </source>
</evidence>